<dbReference type="InterPro" id="IPR009081">
    <property type="entry name" value="PP-bd_ACP"/>
</dbReference>
<dbReference type="PROSITE" id="PS50075">
    <property type="entry name" value="CARRIER"/>
    <property type="match status" value="1"/>
</dbReference>
<dbReference type="InterPro" id="IPR016035">
    <property type="entry name" value="Acyl_Trfase/lysoPLipase"/>
</dbReference>
<dbReference type="SUPFAM" id="SSF47336">
    <property type="entry name" value="ACP-like"/>
    <property type="match status" value="1"/>
</dbReference>
<dbReference type="SMART" id="SM00825">
    <property type="entry name" value="PKS_KS"/>
    <property type="match status" value="1"/>
</dbReference>
<evidence type="ECO:0000259" key="3">
    <source>
        <dbReference type="PROSITE" id="PS52004"/>
    </source>
</evidence>
<dbReference type="SUPFAM" id="SSF52151">
    <property type="entry name" value="FabD/lysophospholipase-like"/>
    <property type="match status" value="1"/>
</dbReference>
<dbReference type="SUPFAM" id="SSF53901">
    <property type="entry name" value="Thiolase-like"/>
    <property type="match status" value="1"/>
</dbReference>
<dbReference type="RefSeq" id="WP_171906436.1">
    <property type="nucleotide sequence ID" value="NZ_FNAQ01000019.1"/>
</dbReference>
<keyword evidence="5" id="KW-1185">Reference proteome</keyword>
<dbReference type="Pfam" id="PF00109">
    <property type="entry name" value="ketoacyl-synt"/>
    <property type="match status" value="1"/>
</dbReference>
<protein>
    <submittedName>
        <fullName evidence="4">Polyketide-type polyunsaturated fatty acid synthase PfaA</fullName>
    </submittedName>
</protein>
<dbReference type="CDD" id="cd00833">
    <property type="entry name" value="PKS"/>
    <property type="match status" value="1"/>
</dbReference>
<accession>A0A1G7EA61</accession>
<evidence type="ECO:0000313" key="4">
    <source>
        <dbReference type="EMBL" id="SDE60539.1"/>
    </source>
</evidence>
<dbReference type="InterPro" id="IPR014030">
    <property type="entry name" value="Ketoacyl_synth_N"/>
</dbReference>
<keyword evidence="1" id="KW-0808">Transferase</keyword>
<proteinExistence type="predicted"/>
<sequence length="1171" mass="122717">MNHSADIPAPHNGPACPLAIIGIGCLFPKAADKTAYWANIKQRVDAISEVPETHWRLADYYDADPKAPDKTYGRRGGFLDAIDFNPLEFSIQPNILEAIDSSQLLGLVAAREALRDAGYDPASDFARERVSVLLGVTGALEMVIPLGARLGHPQWRRALLDSGVPAAVADEVIERIAASYVPWQENSFPGLLGNVVAGRISKQFDLGGSNSVVDAACGSSLSAVHMAAMELACHRADMVITGGIDTFNDIFMYSCFSKTPALSPSNRVCPFDASSDGTLIGEGLGLVVLKRLADAERDGDAIYAVIRGVGSASDGKGGAIYEPSAKGQVRTLRDAHAQAGVTPRSIGLIEAHGTGTRVGDATEIRALREVFGDSDGRPWCALGSVKSQIGHTKAAAGAAGLIKAALALRWRVLPPTLNVQEPQAVIGEGNSPFYVNTELRPWLHSGPTPRRAGVSAFGFGGSNFHCVLEEYGQNPPACDWAGAPQILAFSAADDNALRQQLSACRAQLANSDAGALRRFAARSRAAYAADAAARLLCVVEQADQLTSQLDAAERLIAAPAEVAGTPTGVWYSRGTRPAPQLAVLFPGQGAQYPFMLRDLACHAPELLDQLQLADATLGETEAEPLSARLYPHSRYSTADQAAAAQRLQATAVAQPAIGCVSLGAWHYLQRFGLQAQGFAGHSYGELTALCAAGSYSAAELYRLSQLRGQLMAGTAGDDRGTMLAVTAPLEQIDALLREEALDLVLANRNTPNQGVLSGRRSEIERAAKLCQQRGLRATPLEVAAAFHSPLVAEASVPFRAALDETVLLPPTLPVYANSTATLYPAGPTAEGDEVRDLLAQQIARPVEFVRQIQRMADDGFNLFVEIGPGARLTGMVGKILADRPVQAIALDSSAGKRLGLVDVARLLAQLCALGVPLQLQPWDAEFAATAVATAEPAPPRLTVRLCGANYHREQTPRPPSDRQLVDARNLPQVQVAPAPVASATPASLPLAATPAAQPAPQHDNLLLLQRMQEDTARLHEQFLAGQASALQALQALLGLQAPAATPPATSPATSPAIPATVAQPAISAAPCCAPAAPVPAAPVATVPSPAAASAPPSPPAAPVSTAVAAGALEQALLAVVADKTGYPVDMLELDMRLDADLGIDSIKRVEILSALQEQLPQLPAVAPDELG</sequence>
<dbReference type="InterPro" id="IPR020841">
    <property type="entry name" value="PKS_Beta-ketoAc_synthase_dom"/>
</dbReference>
<dbReference type="SMART" id="SM00827">
    <property type="entry name" value="PKS_AT"/>
    <property type="match status" value="1"/>
</dbReference>
<dbReference type="PANTHER" id="PTHR43074">
    <property type="entry name" value="OMEGA-3 POLYUNSATURATED FATTY ACID SYNTHASE PFAB-RELATED"/>
    <property type="match status" value="1"/>
</dbReference>
<feature type="domain" description="Carrier" evidence="2">
    <location>
        <begin position="1107"/>
        <end position="1171"/>
    </location>
</feature>
<name>A0A1G7EA61_9BACT</name>
<dbReference type="EMBL" id="FNAQ01000019">
    <property type="protein sequence ID" value="SDE60539.1"/>
    <property type="molecule type" value="Genomic_DNA"/>
</dbReference>
<reference evidence="5" key="1">
    <citation type="submission" date="2016-10" db="EMBL/GenBank/DDBJ databases">
        <authorList>
            <person name="Varghese N."/>
            <person name="Submissions S."/>
        </authorList>
    </citation>
    <scope>NUCLEOTIDE SEQUENCE [LARGE SCALE GENOMIC DNA]</scope>
    <source>
        <strain evidence="5">DSM 8987</strain>
    </source>
</reference>
<dbReference type="Gene3D" id="3.40.47.10">
    <property type="match status" value="1"/>
</dbReference>
<dbReference type="Proteomes" id="UP000243205">
    <property type="component" value="Unassembled WGS sequence"/>
</dbReference>
<gene>
    <name evidence="4" type="ORF">SAMN05661003_1191</name>
</gene>
<dbReference type="InterPro" id="IPR016036">
    <property type="entry name" value="Malonyl_transacylase_ACP-bd"/>
</dbReference>
<dbReference type="InterPro" id="IPR016039">
    <property type="entry name" value="Thiolase-like"/>
</dbReference>
<feature type="domain" description="Ketosynthase family 3 (KS3)" evidence="3">
    <location>
        <begin position="15"/>
        <end position="470"/>
    </location>
</feature>
<dbReference type="PANTHER" id="PTHR43074:SF1">
    <property type="entry name" value="BETA-KETOACYL SYNTHASE FAMILY PROTEIN-RELATED"/>
    <property type="match status" value="1"/>
</dbReference>
<dbReference type="InterPro" id="IPR014043">
    <property type="entry name" value="Acyl_transferase_dom"/>
</dbReference>
<evidence type="ECO:0000259" key="2">
    <source>
        <dbReference type="PROSITE" id="PS50075"/>
    </source>
</evidence>
<dbReference type="Pfam" id="PF16197">
    <property type="entry name" value="KAsynt_C_assoc"/>
    <property type="match status" value="1"/>
</dbReference>
<dbReference type="InterPro" id="IPR036736">
    <property type="entry name" value="ACP-like_sf"/>
</dbReference>
<dbReference type="Pfam" id="PF00550">
    <property type="entry name" value="PP-binding"/>
    <property type="match status" value="1"/>
</dbReference>
<dbReference type="InterPro" id="IPR052568">
    <property type="entry name" value="PKS-FAS_Synthase"/>
</dbReference>
<dbReference type="Pfam" id="PF02801">
    <property type="entry name" value="Ketoacyl-synt_C"/>
    <property type="match status" value="1"/>
</dbReference>
<dbReference type="InterPro" id="IPR001227">
    <property type="entry name" value="Ac_transferase_dom_sf"/>
</dbReference>
<evidence type="ECO:0000313" key="5">
    <source>
        <dbReference type="Proteomes" id="UP000243205"/>
    </source>
</evidence>
<dbReference type="AlphaFoldDB" id="A0A1G7EA61"/>
<dbReference type="InterPro" id="IPR032821">
    <property type="entry name" value="PKS_assoc"/>
</dbReference>
<dbReference type="InterPro" id="IPR014031">
    <property type="entry name" value="Ketoacyl_synth_C"/>
</dbReference>
<evidence type="ECO:0000256" key="1">
    <source>
        <dbReference type="ARBA" id="ARBA00022679"/>
    </source>
</evidence>
<dbReference type="Gene3D" id="3.40.366.10">
    <property type="entry name" value="Malonyl-Coenzyme A Acyl Carrier Protein, domain 2"/>
    <property type="match status" value="1"/>
</dbReference>
<feature type="non-terminal residue" evidence="4">
    <location>
        <position position="1171"/>
    </location>
</feature>
<dbReference type="GO" id="GO:0016746">
    <property type="term" value="F:acyltransferase activity"/>
    <property type="evidence" value="ECO:0007669"/>
    <property type="project" value="InterPro"/>
</dbReference>
<dbReference type="PROSITE" id="PS52004">
    <property type="entry name" value="KS3_2"/>
    <property type="match status" value="1"/>
</dbReference>
<dbReference type="SUPFAM" id="SSF55048">
    <property type="entry name" value="Probable ACP-binding domain of malonyl-CoA ACP transacylase"/>
    <property type="match status" value="1"/>
</dbReference>
<dbReference type="Pfam" id="PF00698">
    <property type="entry name" value="Acyl_transf_1"/>
    <property type="match status" value="1"/>
</dbReference>
<organism evidence="4 5">
    <name type="scientific">Desulfuromonas thiophila</name>
    <dbReference type="NCBI Taxonomy" id="57664"/>
    <lineage>
        <taxon>Bacteria</taxon>
        <taxon>Pseudomonadati</taxon>
        <taxon>Thermodesulfobacteriota</taxon>
        <taxon>Desulfuromonadia</taxon>
        <taxon>Desulfuromonadales</taxon>
        <taxon>Desulfuromonadaceae</taxon>
        <taxon>Desulfuromonas</taxon>
    </lineage>
</organism>
<dbReference type="Gene3D" id="1.10.1200.10">
    <property type="entry name" value="ACP-like"/>
    <property type="match status" value="1"/>
</dbReference>
<dbReference type="STRING" id="57664.SAMN05661003_1191"/>